<dbReference type="InterPro" id="IPR036961">
    <property type="entry name" value="Kinesin_motor_dom_sf"/>
</dbReference>
<evidence type="ECO:0000313" key="5">
    <source>
        <dbReference type="EMBL" id="KAE8727585.1"/>
    </source>
</evidence>
<evidence type="ECO:0000256" key="2">
    <source>
        <dbReference type="PROSITE-ProRule" id="PRU00283"/>
    </source>
</evidence>
<dbReference type="AlphaFoldDB" id="A0A6A3CE35"/>
<sequence length="320" mass="35330">MSCLTVRVQGRDLSTGTVLRGCMHLVDLAGRDVISSLAQRNPHVPYRNSKLAQVLQDSLGGQAKTLMFVHISPEPDALAETIASLKAALARKEEETEQSQQSIISSTGSSEKYRTKASSDLSPLSPNHLLEICWGRDNSWVMGVRRLLEFSIKLDCLDHHDAFSTQLRTNTTLRQEKNFFALDELLAISPSWPPVTSPTQNFWMTRKNRTRGSGWIRFSMAANDYTVDLDAATSDTSEPYLLWQFNQSKLSSITNGIGIGSKAKKPIPKPASTPEQRKKLHPMPGPSPSKTQGNGVGQLLHRNGRQPAPADGKRKTGSRK</sequence>
<gene>
    <name evidence="5" type="ORF">F3Y22_tig00005459pilonHSYRG00314</name>
</gene>
<feature type="domain" description="Kinesin motor" evidence="4">
    <location>
        <begin position="1"/>
        <end position="94"/>
    </location>
</feature>
<evidence type="ECO:0000256" key="3">
    <source>
        <dbReference type="SAM" id="MobiDB-lite"/>
    </source>
</evidence>
<dbReference type="PRINTS" id="PR00380">
    <property type="entry name" value="KINESINHEAVY"/>
</dbReference>
<evidence type="ECO:0000259" key="4">
    <source>
        <dbReference type="PROSITE" id="PS50067"/>
    </source>
</evidence>
<keyword evidence="1" id="KW-0505">Motor protein</keyword>
<dbReference type="GO" id="GO:0005524">
    <property type="term" value="F:ATP binding"/>
    <property type="evidence" value="ECO:0007669"/>
    <property type="project" value="InterPro"/>
</dbReference>
<accession>A0A6A3CE35</accession>
<evidence type="ECO:0000256" key="1">
    <source>
        <dbReference type="ARBA" id="ARBA00023175"/>
    </source>
</evidence>
<comment type="similarity">
    <text evidence="2">Belongs to the TRAFAC class myosin-kinesin ATPase superfamily. Kinesin family.</text>
</comment>
<dbReference type="SUPFAM" id="SSF52540">
    <property type="entry name" value="P-loop containing nucleoside triphosphate hydrolases"/>
    <property type="match status" value="1"/>
</dbReference>
<dbReference type="SMART" id="SM00129">
    <property type="entry name" value="KISc"/>
    <property type="match status" value="1"/>
</dbReference>
<comment type="caution">
    <text evidence="2">Lacks conserved residue(s) required for the propagation of feature annotation.</text>
</comment>
<dbReference type="InterPro" id="IPR001752">
    <property type="entry name" value="Kinesin_motor_dom"/>
</dbReference>
<name>A0A6A3CE35_HIBSY</name>
<dbReference type="Pfam" id="PF00225">
    <property type="entry name" value="Kinesin"/>
    <property type="match status" value="1"/>
</dbReference>
<dbReference type="GO" id="GO:0007018">
    <property type="term" value="P:microtubule-based movement"/>
    <property type="evidence" value="ECO:0007669"/>
    <property type="project" value="InterPro"/>
</dbReference>
<dbReference type="PANTHER" id="PTHR47972">
    <property type="entry name" value="KINESIN-LIKE PROTEIN KLP-3"/>
    <property type="match status" value="1"/>
</dbReference>
<dbReference type="PANTHER" id="PTHR47972:SF39">
    <property type="entry name" value="KINESIN-LIKE PROTEIN KIN-14I"/>
    <property type="match status" value="1"/>
</dbReference>
<organism evidence="5 6">
    <name type="scientific">Hibiscus syriacus</name>
    <name type="common">Rose of Sharon</name>
    <dbReference type="NCBI Taxonomy" id="106335"/>
    <lineage>
        <taxon>Eukaryota</taxon>
        <taxon>Viridiplantae</taxon>
        <taxon>Streptophyta</taxon>
        <taxon>Embryophyta</taxon>
        <taxon>Tracheophyta</taxon>
        <taxon>Spermatophyta</taxon>
        <taxon>Magnoliopsida</taxon>
        <taxon>eudicotyledons</taxon>
        <taxon>Gunneridae</taxon>
        <taxon>Pentapetalae</taxon>
        <taxon>rosids</taxon>
        <taxon>malvids</taxon>
        <taxon>Malvales</taxon>
        <taxon>Malvaceae</taxon>
        <taxon>Malvoideae</taxon>
        <taxon>Hibiscus</taxon>
    </lineage>
</organism>
<evidence type="ECO:0000313" key="6">
    <source>
        <dbReference type="Proteomes" id="UP000436088"/>
    </source>
</evidence>
<dbReference type="GO" id="GO:0003777">
    <property type="term" value="F:microtubule motor activity"/>
    <property type="evidence" value="ECO:0007669"/>
    <property type="project" value="InterPro"/>
</dbReference>
<reference evidence="5" key="1">
    <citation type="submission" date="2019-09" db="EMBL/GenBank/DDBJ databases">
        <title>Draft genome information of white flower Hibiscus syriacus.</title>
        <authorList>
            <person name="Kim Y.-M."/>
        </authorList>
    </citation>
    <scope>NUCLEOTIDE SEQUENCE [LARGE SCALE GENOMIC DNA]</scope>
    <source>
        <strain evidence="5">YM2019G1</strain>
    </source>
</reference>
<dbReference type="GO" id="GO:0008017">
    <property type="term" value="F:microtubule binding"/>
    <property type="evidence" value="ECO:0007669"/>
    <property type="project" value="InterPro"/>
</dbReference>
<dbReference type="Gene3D" id="3.40.850.10">
    <property type="entry name" value="Kinesin motor domain"/>
    <property type="match status" value="1"/>
</dbReference>
<protein>
    <recommendedName>
        <fullName evidence="4">Kinesin motor domain-containing protein</fullName>
    </recommendedName>
</protein>
<dbReference type="GO" id="GO:0015630">
    <property type="term" value="C:microtubule cytoskeleton"/>
    <property type="evidence" value="ECO:0007669"/>
    <property type="project" value="TreeGrafter"/>
</dbReference>
<keyword evidence="6" id="KW-1185">Reference proteome</keyword>
<dbReference type="EMBL" id="VEPZ02000307">
    <property type="protein sequence ID" value="KAE8727585.1"/>
    <property type="molecule type" value="Genomic_DNA"/>
</dbReference>
<dbReference type="PROSITE" id="PS50067">
    <property type="entry name" value="KINESIN_MOTOR_2"/>
    <property type="match status" value="1"/>
</dbReference>
<dbReference type="InterPro" id="IPR027640">
    <property type="entry name" value="Kinesin-like_fam"/>
</dbReference>
<proteinExistence type="inferred from homology"/>
<feature type="region of interest" description="Disordered" evidence="3">
    <location>
        <begin position="257"/>
        <end position="320"/>
    </location>
</feature>
<comment type="caution">
    <text evidence="5">The sequence shown here is derived from an EMBL/GenBank/DDBJ whole genome shotgun (WGS) entry which is preliminary data.</text>
</comment>
<dbReference type="Proteomes" id="UP000436088">
    <property type="component" value="Unassembled WGS sequence"/>
</dbReference>
<dbReference type="InterPro" id="IPR027417">
    <property type="entry name" value="P-loop_NTPase"/>
</dbReference>